<sequence>MAPAGTLVTFGLFYALGGAFYGLPIAVQPMKAASAVVLIEPMEPGAIAAAGLVLGAFFLLAGVTGLVERLARLVPKTVSAGLQRSLTAARTRPTASWSPSRW</sequence>
<reference evidence="2 4" key="3">
    <citation type="submission" date="2019-07" db="EMBL/GenBank/DDBJ databases">
        <title>Whole genome shotgun sequence of Methylobacterium oxalidis NBRC 107715.</title>
        <authorList>
            <person name="Hosoyama A."/>
            <person name="Uohara A."/>
            <person name="Ohji S."/>
            <person name="Ichikawa N."/>
        </authorList>
    </citation>
    <scope>NUCLEOTIDE SEQUENCE [LARGE SCALE GENOMIC DNA]</scope>
    <source>
        <strain evidence="2 4">NBRC 107715</strain>
    </source>
</reference>
<accession>A0A512J0F6</accession>
<evidence type="ECO:0000256" key="1">
    <source>
        <dbReference type="SAM" id="Phobius"/>
    </source>
</evidence>
<evidence type="ECO:0000313" key="3">
    <source>
        <dbReference type="EMBL" id="GLS63390.1"/>
    </source>
</evidence>
<dbReference type="Proteomes" id="UP001156856">
    <property type="component" value="Unassembled WGS sequence"/>
</dbReference>
<dbReference type="PANTHER" id="PTHR31970">
    <property type="match status" value="1"/>
</dbReference>
<feature type="transmembrane region" description="Helical" evidence="1">
    <location>
        <begin position="7"/>
        <end position="27"/>
    </location>
</feature>
<keyword evidence="1" id="KW-0472">Membrane</keyword>
<dbReference type="GO" id="GO:0015098">
    <property type="term" value="F:molybdate ion transmembrane transporter activity"/>
    <property type="evidence" value="ECO:0007669"/>
    <property type="project" value="InterPro"/>
</dbReference>
<keyword evidence="1" id="KW-0812">Transmembrane</keyword>
<organism evidence="2 4">
    <name type="scientific">Methylobacterium oxalidis</name>
    <dbReference type="NCBI Taxonomy" id="944322"/>
    <lineage>
        <taxon>Bacteria</taxon>
        <taxon>Pseudomonadati</taxon>
        <taxon>Pseudomonadota</taxon>
        <taxon>Alphaproteobacteria</taxon>
        <taxon>Hyphomicrobiales</taxon>
        <taxon>Methylobacteriaceae</taxon>
        <taxon>Methylobacterium</taxon>
    </lineage>
</organism>
<reference evidence="3" key="4">
    <citation type="submission" date="2023-01" db="EMBL/GenBank/DDBJ databases">
        <title>Draft genome sequence of Methylobacterium oxalidis strain NBRC 107715.</title>
        <authorList>
            <person name="Sun Q."/>
            <person name="Mori K."/>
        </authorList>
    </citation>
    <scope>NUCLEOTIDE SEQUENCE</scope>
    <source>
        <strain evidence="3">NBRC 107715</strain>
    </source>
</reference>
<dbReference type="EMBL" id="BJZU01000021">
    <property type="protein sequence ID" value="GEP03405.1"/>
    <property type="molecule type" value="Genomic_DNA"/>
</dbReference>
<dbReference type="PANTHER" id="PTHR31970:SF9">
    <property type="entry name" value="MOLYBDATE TRANSPORTER 2"/>
    <property type="match status" value="1"/>
</dbReference>
<dbReference type="EMBL" id="BSPK01000021">
    <property type="protein sequence ID" value="GLS63390.1"/>
    <property type="molecule type" value="Genomic_DNA"/>
</dbReference>
<dbReference type="RefSeq" id="WP_170267710.1">
    <property type="nucleotide sequence ID" value="NZ_BJZU01000021.1"/>
</dbReference>
<dbReference type="Pfam" id="PF16983">
    <property type="entry name" value="MFS_MOT1"/>
    <property type="match status" value="1"/>
</dbReference>
<comment type="caution">
    <text evidence="2">The sequence shown here is derived from an EMBL/GenBank/DDBJ whole genome shotgun (WGS) entry which is preliminary data.</text>
</comment>
<evidence type="ECO:0000313" key="4">
    <source>
        <dbReference type="Proteomes" id="UP000321960"/>
    </source>
</evidence>
<dbReference type="AlphaFoldDB" id="A0A512J0F6"/>
<proteinExistence type="predicted"/>
<name>A0A512J0F6_9HYPH</name>
<keyword evidence="1" id="KW-1133">Transmembrane helix</keyword>
<feature type="transmembrane region" description="Helical" evidence="1">
    <location>
        <begin position="47"/>
        <end position="67"/>
    </location>
</feature>
<dbReference type="InterPro" id="IPR031563">
    <property type="entry name" value="MOT1/MOT2"/>
</dbReference>
<dbReference type="Proteomes" id="UP000321960">
    <property type="component" value="Unassembled WGS sequence"/>
</dbReference>
<gene>
    <name evidence="3" type="ORF">GCM10007888_17710</name>
    <name evidence="2" type="ORF">MOX02_14430</name>
</gene>
<reference evidence="3" key="1">
    <citation type="journal article" date="2014" name="Int. J. Syst. Evol. Microbiol.">
        <title>Complete genome of a new Firmicutes species belonging to the dominant human colonic microbiota ('Ruminococcus bicirculans') reveals two chromosomes and a selective capacity to utilize plant glucans.</title>
        <authorList>
            <consortium name="NISC Comparative Sequencing Program"/>
            <person name="Wegmann U."/>
            <person name="Louis P."/>
            <person name="Goesmann A."/>
            <person name="Henrissat B."/>
            <person name="Duncan S.H."/>
            <person name="Flint H.J."/>
        </authorList>
    </citation>
    <scope>NUCLEOTIDE SEQUENCE</scope>
    <source>
        <strain evidence="3">NBRC 107715</strain>
    </source>
</reference>
<reference evidence="5" key="2">
    <citation type="journal article" date="2019" name="Int. J. Syst. Evol. Microbiol.">
        <title>The Global Catalogue of Microorganisms (GCM) 10K type strain sequencing project: providing services to taxonomists for standard genome sequencing and annotation.</title>
        <authorList>
            <consortium name="The Broad Institute Genomics Platform"/>
            <consortium name="The Broad Institute Genome Sequencing Center for Infectious Disease"/>
            <person name="Wu L."/>
            <person name="Ma J."/>
        </authorList>
    </citation>
    <scope>NUCLEOTIDE SEQUENCE [LARGE SCALE GENOMIC DNA]</scope>
    <source>
        <strain evidence="5">NBRC 107715</strain>
    </source>
</reference>
<protein>
    <submittedName>
        <fullName evidence="2">Uncharacterized protein</fullName>
    </submittedName>
</protein>
<evidence type="ECO:0000313" key="5">
    <source>
        <dbReference type="Proteomes" id="UP001156856"/>
    </source>
</evidence>
<keyword evidence="5" id="KW-1185">Reference proteome</keyword>
<evidence type="ECO:0000313" key="2">
    <source>
        <dbReference type="EMBL" id="GEP03405.1"/>
    </source>
</evidence>